<keyword evidence="3" id="KW-1185">Reference proteome</keyword>
<accession>A0ABM7P731</accession>
<dbReference type="InterPro" id="IPR050229">
    <property type="entry name" value="GlpE_sulfurtransferase"/>
</dbReference>
<protein>
    <recommendedName>
        <fullName evidence="1">Rhodanese domain-containing protein</fullName>
    </recommendedName>
</protein>
<dbReference type="Pfam" id="PF00581">
    <property type="entry name" value="Rhodanese"/>
    <property type="match status" value="1"/>
</dbReference>
<dbReference type="PANTHER" id="PTHR43031:SF16">
    <property type="entry name" value="OXIDOREDUCTASE"/>
    <property type="match status" value="1"/>
</dbReference>
<dbReference type="EMBL" id="AP024485">
    <property type="protein sequence ID" value="BCS88767.1"/>
    <property type="molecule type" value="Genomic_DNA"/>
</dbReference>
<evidence type="ECO:0000313" key="2">
    <source>
        <dbReference type="EMBL" id="BCS88767.1"/>
    </source>
</evidence>
<dbReference type="InterPro" id="IPR001307">
    <property type="entry name" value="Thiosulphate_STrfase_CS"/>
</dbReference>
<gene>
    <name evidence="2" type="ORF">PSDVSF_20090</name>
</gene>
<dbReference type="PROSITE" id="PS00380">
    <property type="entry name" value="RHODANESE_1"/>
    <property type="match status" value="1"/>
</dbReference>
<sequence length="133" mass="14605">MRGLRFVLFLLFILVAWDLGWWYVAGVPPMAPWSLKAVREQGAGPVIIDVRSPAEYAYFHIPGAVNVPYPATLAELAMVSPDPLKPVVVVCMTGHRSPPVARQLMQGGYTDVHNLTWGMLAWKLFGGESVSGQ</sequence>
<dbReference type="InterPro" id="IPR001763">
    <property type="entry name" value="Rhodanese-like_dom"/>
</dbReference>
<dbReference type="SUPFAM" id="SSF52821">
    <property type="entry name" value="Rhodanese/Cell cycle control phosphatase"/>
    <property type="match status" value="1"/>
</dbReference>
<evidence type="ECO:0000259" key="1">
    <source>
        <dbReference type="PROSITE" id="PS50206"/>
    </source>
</evidence>
<proteinExistence type="predicted"/>
<dbReference type="RefSeq" id="WP_229590757.1">
    <property type="nucleotide sequence ID" value="NZ_AP024485.1"/>
</dbReference>
<dbReference type="Gene3D" id="3.40.250.10">
    <property type="entry name" value="Rhodanese-like domain"/>
    <property type="match status" value="1"/>
</dbReference>
<evidence type="ECO:0000313" key="3">
    <source>
        <dbReference type="Proteomes" id="UP001053296"/>
    </source>
</evidence>
<dbReference type="SMART" id="SM00450">
    <property type="entry name" value="RHOD"/>
    <property type="match status" value="1"/>
</dbReference>
<feature type="domain" description="Rhodanese" evidence="1">
    <location>
        <begin position="41"/>
        <end position="131"/>
    </location>
</feature>
<organism evidence="2 3">
    <name type="scientific">Pseudodesulfovibrio sediminis</name>
    <dbReference type="NCBI Taxonomy" id="2810563"/>
    <lineage>
        <taxon>Bacteria</taxon>
        <taxon>Pseudomonadati</taxon>
        <taxon>Thermodesulfobacteriota</taxon>
        <taxon>Desulfovibrionia</taxon>
        <taxon>Desulfovibrionales</taxon>
        <taxon>Desulfovibrionaceae</taxon>
    </lineage>
</organism>
<dbReference type="Proteomes" id="UP001053296">
    <property type="component" value="Chromosome"/>
</dbReference>
<dbReference type="PANTHER" id="PTHR43031">
    <property type="entry name" value="FAD-DEPENDENT OXIDOREDUCTASE"/>
    <property type="match status" value="1"/>
</dbReference>
<dbReference type="InterPro" id="IPR036873">
    <property type="entry name" value="Rhodanese-like_dom_sf"/>
</dbReference>
<dbReference type="CDD" id="cd00158">
    <property type="entry name" value="RHOD"/>
    <property type="match status" value="1"/>
</dbReference>
<reference evidence="2" key="1">
    <citation type="journal article" date="2022" name="Arch. Microbiol.">
        <title>Pseudodesulfovibrio sediminis sp. nov., a mesophilic and neutrophilic sulfate-reducing bacterium isolated from sediment of a brackish lake.</title>
        <authorList>
            <person name="Takahashi A."/>
            <person name="Kojima H."/>
            <person name="Watanabe M."/>
            <person name="Fukui M."/>
        </authorList>
    </citation>
    <scope>NUCLEOTIDE SEQUENCE</scope>
    <source>
        <strain evidence="2">SF6</strain>
    </source>
</reference>
<dbReference type="PROSITE" id="PS50206">
    <property type="entry name" value="RHODANESE_3"/>
    <property type="match status" value="1"/>
</dbReference>
<name>A0ABM7P731_9BACT</name>